<protein>
    <submittedName>
        <fullName evidence="1">Uncharacterized protein</fullName>
    </submittedName>
</protein>
<gene>
    <name evidence="1" type="ORF">QE152_g37473</name>
</gene>
<dbReference type="AlphaFoldDB" id="A0AAW1IA87"/>
<dbReference type="Proteomes" id="UP001458880">
    <property type="component" value="Unassembled WGS sequence"/>
</dbReference>
<proteinExistence type="predicted"/>
<dbReference type="EMBL" id="JASPKY010000732">
    <property type="protein sequence ID" value="KAK9686057.1"/>
    <property type="molecule type" value="Genomic_DNA"/>
</dbReference>
<accession>A0AAW1IA87</accession>
<keyword evidence="2" id="KW-1185">Reference proteome</keyword>
<reference evidence="1 2" key="1">
    <citation type="journal article" date="2024" name="BMC Genomics">
        <title>De novo assembly and annotation of Popillia japonica's genome with initial clues to its potential as an invasive pest.</title>
        <authorList>
            <person name="Cucini C."/>
            <person name="Boschi S."/>
            <person name="Funari R."/>
            <person name="Cardaioli E."/>
            <person name="Iannotti N."/>
            <person name="Marturano G."/>
            <person name="Paoli F."/>
            <person name="Bruttini M."/>
            <person name="Carapelli A."/>
            <person name="Frati F."/>
            <person name="Nardi F."/>
        </authorList>
    </citation>
    <scope>NUCLEOTIDE SEQUENCE [LARGE SCALE GENOMIC DNA]</scope>
    <source>
        <strain evidence="1">DMR45628</strain>
    </source>
</reference>
<organism evidence="1 2">
    <name type="scientific">Popillia japonica</name>
    <name type="common">Japanese beetle</name>
    <dbReference type="NCBI Taxonomy" id="7064"/>
    <lineage>
        <taxon>Eukaryota</taxon>
        <taxon>Metazoa</taxon>
        <taxon>Ecdysozoa</taxon>
        <taxon>Arthropoda</taxon>
        <taxon>Hexapoda</taxon>
        <taxon>Insecta</taxon>
        <taxon>Pterygota</taxon>
        <taxon>Neoptera</taxon>
        <taxon>Endopterygota</taxon>
        <taxon>Coleoptera</taxon>
        <taxon>Polyphaga</taxon>
        <taxon>Scarabaeiformia</taxon>
        <taxon>Scarabaeidae</taxon>
        <taxon>Rutelinae</taxon>
        <taxon>Popillia</taxon>
    </lineage>
</organism>
<name>A0AAW1IA87_POPJA</name>
<sequence>MCATKHPMQTPLIHRTNCWKSQIPVLNRIIFDYVEKLTYLETSYKSILCLMLRLSFLRTAKQLYSPTLYKIEC</sequence>
<evidence type="ECO:0000313" key="1">
    <source>
        <dbReference type="EMBL" id="KAK9686057.1"/>
    </source>
</evidence>
<comment type="caution">
    <text evidence="1">The sequence shown here is derived from an EMBL/GenBank/DDBJ whole genome shotgun (WGS) entry which is preliminary data.</text>
</comment>
<evidence type="ECO:0000313" key="2">
    <source>
        <dbReference type="Proteomes" id="UP001458880"/>
    </source>
</evidence>